<evidence type="ECO:0000256" key="1">
    <source>
        <dbReference type="SAM" id="MobiDB-lite"/>
    </source>
</evidence>
<name>A0A1X0NPA9_9TRYP</name>
<keyword evidence="4" id="KW-1185">Reference proteome</keyword>
<reference evidence="3 4" key="1">
    <citation type="submission" date="2017-03" db="EMBL/GenBank/DDBJ databases">
        <title>An alternative strategy for trypanosome survival in the mammalian bloodstream revealed through genome and transcriptome analysis of the ubiquitous bovine parasite Trypanosoma (Megatrypanum) theileri.</title>
        <authorList>
            <person name="Kelly S."/>
            <person name="Ivens A."/>
            <person name="Mott A."/>
            <person name="O'Neill E."/>
            <person name="Emms D."/>
            <person name="Macleod O."/>
            <person name="Voorheis P."/>
            <person name="Matthews J."/>
            <person name="Matthews K."/>
            <person name="Carrington M."/>
        </authorList>
    </citation>
    <scope>NUCLEOTIDE SEQUENCE [LARGE SCALE GENOMIC DNA]</scope>
    <source>
        <strain evidence="3">Edinburgh</strain>
    </source>
</reference>
<feature type="region of interest" description="Disordered" evidence="1">
    <location>
        <begin position="1771"/>
        <end position="1876"/>
    </location>
</feature>
<evidence type="ECO:0000313" key="3">
    <source>
        <dbReference type="EMBL" id="ORC85970.1"/>
    </source>
</evidence>
<dbReference type="Gene3D" id="1.10.287.1490">
    <property type="match status" value="1"/>
</dbReference>
<accession>A0A1X0NPA9</accession>
<feature type="signal peptide" evidence="2">
    <location>
        <begin position="1"/>
        <end position="22"/>
    </location>
</feature>
<feature type="compositionally biased region" description="Polar residues" evidence="1">
    <location>
        <begin position="1850"/>
        <end position="1861"/>
    </location>
</feature>
<feature type="chain" id="PRO_5012665013" evidence="2">
    <location>
        <begin position="23"/>
        <end position="1896"/>
    </location>
</feature>
<keyword evidence="2" id="KW-0732">Signal</keyword>
<dbReference type="VEuPathDB" id="TriTrypDB:TM35_000311560"/>
<evidence type="ECO:0000313" key="4">
    <source>
        <dbReference type="Proteomes" id="UP000192257"/>
    </source>
</evidence>
<comment type="caution">
    <text evidence="3">The sequence shown here is derived from an EMBL/GenBank/DDBJ whole genome shotgun (WGS) entry which is preliminary data.</text>
</comment>
<feature type="compositionally biased region" description="Basic and acidic residues" evidence="1">
    <location>
        <begin position="1780"/>
        <end position="1790"/>
    </location>
</feature>
<feature type="compositionally biased region" description="Polar residues" evidence="1">
    <location>
        <begin position="1800"/>
        <end position="1820"/>
    </location>
</feature>
<dbReference type="PANTHER" id="PTHR23159">
    <property type="entry name" value="CENTROSOMAL PROTEIN 2"/>
    <property type="match status" value="1"/>
</dbReference>
<sequence length="1896" mass="219041">MSKMSILKCFTALLSLTTVPESELQAKYDAAVKRWEAAKQATEAADGERDGKSMLAAQKRRGTKESYLACAEYWKAEIGFLEKCEQECAAEYEKHASYANLMIHQYGVDSKVAQIARYRAELTYMKEFTWDWTSPYWTKWHQLLSKASMLYNQLRAEGCDAEADELDRAEDEFCDRISSETNSEAFREAWNAAVAALDKWEETTNRAAWDVAKLKYYAELKKWNVFKPIGEQYAALLMKEIQRISTVVESQLQVKYDAALKRWEAAKEATEAAKRDRDEKSKLAAQILKGTREYHHACAEYWKAEFNSFVKCEEECTAEYEKHARYASLILHKYGSDCTAAQIARYRAELTQAKDFTWDWTSPYCTKWHQLLSKASMLYNQLRAEGCDAEADEVDDATEDFCNRISNESNCKTFRKALDAAVAALNRWEQTGDRAAWDKAKLKYYAELEKWNVFHPKGDLYAGEFENEMQRLTAIAESQLKVKYEVAFQHWESAKEATEAAKRERDEKCKLAARKPKGTIEAHLASAEYWKAENTFFERCEQECVAEYEKHARHASWMIHQHGADSKVAQIARYRAELTCTKEIAWDWSSPYCTKWHQLLSNALQLYNQFKSEGCDAEADELDDATDDFCDRISNESNGRAFREAWNAAVAALDKWEETDDRADWDKAKSKYDADLETWSDFKPNGDEYAAVLEKQMQRLTTLAEAQVEVKYDAAVKRWEAAKEATEAAKRERDEKRKLAKQKPKGTREYHRAWAESWESEIAFFERCEQECAAECKKCETVAFLMIDQHGADSDAAQIARYRAELIQAKEYTWDDLSPYWIKWNTLMCKSSMLYWQLKALGCDAVAREFERAEREFREHMKTSNGDCLYLTWRAAVAALDRWEETGDRTAWDKAKPKYDTEWEKWNVFKPKGEPYAAVLENKMKKITTATKSELQVKYDAAVKRWEAAKQATEAAKVGRDEKRRLAKLKPKDTREYHLALVESWKAEFAFFGRCEQEHAAECEKWETATHFLSYQDGADSDAAQIARYRAELTRAKEFTWDDRSPYWIKWNKLMSKSSLLYWQLKAEGCDAVAREFERAEHEFREHIKTSNGDCLYLTWRAAVAALNRWEETGNRTVWDKAKHRYDAEWEQWNEFKPRGEQYAAVLENRVQRLTTLTEAELQAKYDAAVKRWEATQKIKEAAKVERDEKRKLAKQKPKDTRESHFSWAESWKAEITFVEMCEQECAAECEKLETVANLMYHQHGADSDVAEIARYRAELTRTKEFTWEDRSPYWIKWNTLMCKSSMLYWQLKEAGCDAVASKLEEAEHEFHEHIKTSNGDCLYLTWRAAVAALDRWEETGNRTAWDKAKSKYDVEFKNWNAFKPKGKEYAAVLENEVQRSNAFAVSELQVKYDAAVKRWEAAKKVTEAAKVGRDGKRKLAKQKSDDTREYHLAWAESWKAEITFVERCEQECAAECKKWENAATLIIQQHGADCTAAQIARYRAELTRAKEFTWDGRSPYWIKWNTLMCKSSMLYWQLKAESCDAVARELAEAEHEFREHIKTSNGDCLYLTWSAAVAALDGWEETGDRTAWDKAKTKYDVEFKNWNAFEAKGEQYEKEFKATISECAENISAMFSFLDSNSRIQEREDKFELNGMAIRELEDDIGQNGLEILDLKNDVEQKGKKILDLTNNVEQKGKKIRELKGEVERKGQVICQLQGQLEKKSKEICELKGEVKQKNKKIRGLKGEVEKRSQKIHGLEVEVGKGGREIRELKNEVDEKGRKIKELETKCKKGALGSDRLHRSAKESSRVSSSISRSQKPTLTPRSSGSDRSGSTKWVSGTRSSSRRESPESASGKGSRSPRAAIPDTATTLSTTSRVGSGSRPLTRAGAKLSVKRSTRLNLSVAHMPRVLRVK</sequence>
<gene>
    <name evidence="3" type="ORF">TM35_000311560</name>
</gene>
<dbReference type="GeneID" id="39988417"/>
<evidence type="ECO:0000256" key="2">
    <source>
        <dbReference type="SAM" id="SignalP"/>
    </source>
</evidence>
<dbReference type="Proteomes" id="UP000192257">
    <property type="component" value="Unassembled WGS sequence"/>
</dbReference>
<organism evidence="3 4">
    <name type="scientific">Trypanosoma theileri</name>
    <dbReference type="NCBI Taxonomy" id="67003"/>
    <lineage>
        <taxon>Eukaryota</taxon>
        <taxon>Discoba</taxon>
        <taxon>Euglenozoa</taxon>
        <taxon>Kinetoplastea</taxon>
        <taxon>Metakinetoplastina</taxon>
        <taxon>Trypanosomatida</taxon>
        <taxon>Trypanosomatidae</taxon>
        <taxon>Trypanosoma</taxon>
    </lineage>
</organism>
<protein>
    <submittedName>
        <fullName evidence="3">Uncharacterized protein</fullName>
    </submittedName>
</protein>
<proteinExistence type="predicted"/>
<dbReference type="PANTHER" id="PTHR23159:SF31">
    <property type="entry name" value="CENTROSOME-ASSOCIATED PROTEIN CEP250 ISOFORM X1"/>
    <property type="match status" value="1"/>
</dbReference>
<dbReference type="RefSeq" id="XP_028880036.1">
    <property type="nucleotide sequence ID" value="XM_029028637.1"/>
</dbReference>
<dbReference type="EMBL" id="NBCO01000031">
    <property type="protein sequence ID" value="ORC85970.1"/>
    <property type="molecule type" value="Genomic_DNA"/>
</dbReference>